<name>A0ABY0FI80_9BACT</name>
<dbReference type="NCBIfam" id="TIGR01011">
    <property type="entry name" value="rpsB_bact"/>
    <property type="match status" value="1"/>
</dbReference>
<comment type="similarity">
    <text evidence="1 5 6">Belongs to the universal ribosomal protein uS2 family.</text>
</comment>
<evidence type="ECO:0000256" key="2">
    <source>
        <dbReference type="ARBA" id="ARBA00022980"/>
    </source>
</evidence>
<dbReference type="SUPFAM" id="SSF52313">
    <property type="entry name" value="Ribosomal protein S2"/>
    <property type="match status" value="1"/>
</dbReference>
<proteinExistence type="inferred from homology"/>
<dbReference type="PANTHER" id="PTHR12534">
    <property type="entry name" value="30S RIBOSOMAL PROTEIN S2 PROKARYOTIC AND ORGANELLAR"/>
    <property type="match status" value="1"/>
</dbReference>
<organism evidence="7 8">
    <name type="scientific">Candidatus Nanogingivalis gingivitcus</name>
    <dbReference type="NCBI Taxonomy" id="2171992"/>
    <lineage>
        <taxon>Bacteria</taxon>
        <taxon>Candidatus Saccharimonadota</taxon>
        <taxon>Candidatus Nanosyncoccalia</taxon>
        <taxon>Candidatus Nanogingivales</taxon>
        <taxon>Candidatus Nanogingivalaceae</taxon>
        <taxon>Candidatus Nanogingivalis</taxon>
    </lineage>
</organism>
<evidence type="ECO:0000256" key="1">
    <source>
        <dbReference type="ARBA" id="ARBA00006242"/>
    </source>
</evidence>
<dbReference type="InterPro" id="IPR001865">
    <property type="entry name" value="Ribosomal_uS2"/>
</dbReference>
<dbReference type="InterPro" id="IPR005706">
    <property type="entry name" value="Ribosomal_uS2_bac/mit/plastid"/>
</dbReference>
<evidence type="ECO:0000256" key="6">
    <source>
        <dbReference type="RuleBase" id="RU003631"/>
    </source>
</evidence>
<evidence type="ECO:0000313" key="8">
    <source>
        <dbReference type="Proteomes" id="UP001190925"/>
    </source>
</evidence>
<dbReference type="PANTHER" id="PTHR12534:SF0">
    <property type="entry name" value="SMALL RIBOSOMAL SUBUNIT PROTEIN US2M"/>
    <property type="match status" value="1"/>
</dbReference>
<dbReference type="PROSITE" id="PS00962">
    <property type="entry name" value="RIBOSOMAL_S2_1"/>
    <property type="match status" value="1"/>
</dbReference>
<reference evidence="7 8" key="2">
    <citation type="journal article" date="2020" name="Cell Rep.">
        <title>Acquisition and Adaptation of Ultra-small Parasitic Reduced Genome Bacteria to Mammalian Hosts.</title>
        <authorList>
            <person name="McLean J.S."/>
            <person name="Bor B."/>
            <person name="Kerns K.A."/>
            <person name="Liu Q."/>
            <person name="To T.T."/>
            <person name="Solden L."/>
            <person name="Hendrickson E.L."/>
            <person name="Wrighton K."/>
            <person name="Shi W."/>
            <person name="He X."/>
        </authorList>
    </citation>
    <scope>NUCLEOTIDE SEQUENCE [LARGE SCALE GENOMIC DNA]</scope>
    <source>
        <strain evidence="7 8">TM7_CMJM_G6_1_HOT_870</strain>
    </source>
</reference>
<dbReference type="Gene3D" id="3.40.50.10490">
    <property type="entry name" value="Glucose-6-phosphate isomerase like protein, domain 1"/>
    <property type="match status" value="1"/>
</dbReference>
<dbReference type="Pfam" id="PF00318">
    <property type="entry name" value="Ribosomal_S2"/>
    <property type="match status" value="1"/>
</dbReference>
<dbReference type="InterPro" id="IPR018130">
    <property type="entry name" value="Ribosomal_uS2_CS"/>
</dbReference>
<keyword evidence="2 5" id="KW-0689">Ribosomal protein</keyword>
<dbReference type="PRINTS" id="PR00395">
    <property type="entry name" value="RIBOSOMALS2"/>
</dbReference>
<reference evidence="7 8" key="1">
    <citation type="journal article" date="2018" name="bioRxiv">
        <title>Evidence of independent acquisition and adaption of ultra-small bacteria to human hosts across the highly diverse yet reduced genomes of the phylum Saccharibacteria.</title>
        <authorList>
            <person name="McLean J.S."/>
            <person name="Bor B."/>
            <person name="To T.T."/>
            <person name="Liu Q."/>
            <person name="Kearns K.A."/>
            <person name="Solden L.M."/>
            <person name="Wrighton K.C."/>
            <person name="He X."/>
            <person name="Shi W."/>
        </authorList>
    </citation>
    <scope>NUCLEOTIDE SEQUENCE [LARGE SCALE GENOMIC DNA]</scope>
    <source>
        <strain evidence="7 8">TM7_CMJM_G6_1_HOT_870</strain>
    </source>
</reference>
<evidence type="ECO:0000313" key="7">
    <source>
        <dbReference type="EMBL" id="RYC72666.1"/>
    </source>
</evidence>
<comment type="caution">
    <text evidence="7">The sequence shown here is derived from an EMBL/GenBank/DDBJ whole genome shotgun (WGS) entry which is preliminary data.</text>
</comment>
<dbReference type="InterPro" id="IPR023591">
    <property type="entry name" value="Ribosomal_uS2_flav_dom_sf"/>
</dbReference>
<dbReference type="Gene3D" id="1.10.287.610">
    <property type="entry name" value="Helix hairpin bin"/>
    <property type="match status" value="1"/>
</dbReference>
<accession>A0ABY0FI80</accession>
<dbReference type="HAMAP" id="MF_00291_B">
    <property type="entry name" value="Ribosomal_uS2_B"/>
    <property type="match status" value="1"/>
</dbReference>
<keyword evidence="3 5" id="KW-0687">Ribonucleoprotein</keyword>
<evidence type="ECO:0000256" key="4">
    <source>
        <dbReference type="ARBA" id="ARBA00035256"/>
    </source>
</evidence>
<evidence type="ECO:0000256" key="3">
    <source>
        <dbReference type="ARBA" id="ARBA00023274"/>
    </source>
</evidence>
<dbReference type="CDD" id="cd01425">
    <property type="entry name" value="RPS2"/>
    <property type="match status" value="1"/>
</dbReference>
<gene>
    <name evidence="5 7" type="primary">rpsB</name>
    <name evidence="7" type="ORF">G6CMJM_00315</name>
</gene>
<keyword evidence="8" id="KW-1185">Reference proteome</keyword>
<evidence type="ECO:0000256" key="5">
    <source>
        <dbReference type="HAMAP-Rule" id="MF_00291"/>
    </source>
</evidence>
<dbReference type="GO" id="GO:0005840">
    <property type="term" value="C:ribosome"/>
    <property type="evidence" value="ECO:0007669"/>
    <property type="project" value="UniProtKB-KW"/>
</dbReference>
<sequence length="230" mass="25519">MSVKIDIKQLLEAGVHFGHKTSRWHPKMAPYIHSKRQDSHIIDLTKTVEALEKALPVITKTVESGKKVLFVGTKKQSKEAVRTTAESVNQPYVVERWVGGMLTNSGTINQQIKKLKTLEKRMATGELAKRYSKLEVQRYAEEIEALNTRYGGIKDLMGRPGIVFVTDAIADANAIREAKVLNIPVVALVDTNVNPDGIDYVIPANDDAIKGVQLLLDYVAEAVREANSEK</sequence>
<dbReference type="RefSeq" id="WP_129718731.1">
    <property type="nucleotide sequence ID" value="NZ_PRLK01000004.1"/>
</dbReference>
<dbReference type="PROSITE" id="PS00963">
    <property type="entry name" value="RIBOSOMAL_S2_2"/>
    <property type="match status" value="1"/>
</dbReference>
<protein>
    <recommendedName>
        <fullName evidence="4 5">Small ribosomal subunit protein uS2</fullName>
    </recommendedName>
</protein>
<dbReference type="EMBL" id="PRLK01000004">
    <property type="protein sequence ID" value="RYC72666.1"/>
    <property type="molecule type" value="Genomic_DNA"/>
</dbReference>
<dbReference type="Proteomes" id="UP001190925">
    <property type="component" value="Unassembled WGS sequence"/>
</dbReference>